<sequence length="129" mass="14013">MASVPCNGCTVCCRNELIFLYPEHGDIVAAYDAEPAVNPVTGKTGYALRRNESGACVYLGAAGCTIHDRAPTICKTFDCRLFLLRFGDRAGQRRALHEGRIDRETYGAARARLHTLGDLDKSNALPVAI</sequence>
<evidence type="ECO:0000313" key="2">
    <source>
        <dbReference type="Proteomes" id="UP000245631"/>
    </source>
</evidence>
<dbReference type="EMBL" id="QGGH01000011">
    <property type="protein sequence ID" value="PWJ88393.1"/>
    <property type="molecule type" value="Genomic_DNA"/>
</dbReference>
<gene>
    <name evidence="1" type="ORF">C8D77_111116</name>
</gene>
<organism evidence="1 2">
    <name type="scientific">Rhizobium loti</name>
    <name type="common">Mesorhizobium loti</name>
    <dbReference type="NCBI Taxonomy" id="381"/>
    <lineage>
        <taxon>Bacteria</taxon>
        <taxon>Pseudomonadati</taxon>
        <taxon>Pseudomonadota</taxon>
        <taxon>Alphaproteobacteria</taxon>
        <taxon>Hyphomicrobiales</taxon>
        <taxon>Phyllobacteriaceae</taxon>
        <taxon>Mesorhizobium</taxon>
    </lineage>
</organism>
<dbReference type="InterPro" id="IPR005358">
    <property type="entry name" value="Puta_zinc/iron-chelating_dom"/>
</dbReference>
<dbReference type="Proteomes" id="UP000245631">
    <property type="component" value="Unassembled WGS sequence"/>
</dbReference>
<dbReference type="AlphaFoldDB" id="A0A8E2WAL4"/>
<evidence type="ECO:0000313" key="1">
    <source>
        <dbReference type="EMBL" id="PWJ88393.1"/>
    </source>
</evidence>
<name>A0A8E2WAL4_RHILI</name>
<accession>A0A8E2WAL4</accession>
<comment type="caution">
    <text evidence="1">The sequence shown here is derived from an EMBL/GenBank/DDBJ whole genome shotgun (WGS) entry which is preliminary data.</text>
</comment>
<dbReference type="Pfam" id="PF03692">
    <property type="entry name" value="CxxCxxCC"/>
    <property type="match status" value="1"/>
</dbReference>
<reference evidence="1 2" key="1">
    <citation type="submission" date="2018-05" db="EMBL/GenBank/DDBJ databases">
        <title>Genomic Encyclopedia of Type Strains, Phase IV (KMG-IV): sequencing the most valuable type-strain genomes for metagenomic binning, comparative biology and taxonomic classification.</title>
        <authorList>
            <person name="Goeker M."/>
        </authorList>
    </citation>
    <scope>NUCLEOTIDE SEQUENCE [LARGE SCALE GENOMIC DNA]</scope>
    <source>
        <strain evidence="1 2">DSM 2626</strain>
    </source>
</reference>
<dbReference type="GeneID" id="300785588"/>
<dbReference type="RefSeq" id="WP_109670433.1">
    <property type="nucleotide sequence ID" value="NZ_QGGH01000011.1"/>
</dbReference>
<protein>
    <submittedName>
        <fullName evidence="1">Putative zinc-or iron-chelating protein</fullName>
    </submittedName>
</protein>
<proteinExistence type="predicted"/>